<dbReference type="Gramene" id="EFJ22834">
    <property type="protein sequence ID" value="EFJ22834"/>
    <property type="gene ID" value="SELMODRAFT_416107"/>
</dbReference>
<keyword evidence="1" id="KW-0328">Glycosyltransferase</keyword>
<dbReference type="GO" id="GO:0016757">
    <property type="term" value="F:glycosyltransferase activity"/>
    <property type="evidence" value="ECO:0007669"/>
    <property type="project" value="UniProtKB-KW"/>
</dbReference>
<evidence type="ECO:0000256" key="2">
    <source>
        <dbReference type="ARBA" id="ARBA00022679"/>
    </source>
</evidence>
<evidence type="ECO:0000313" key="3">
    <source>
        <dbReference type="EMBL" id="EFJ22834.1"/>
    </source>
</evidence>
<reference evidence="3 4" key="1">
    <citation type="journal article" date="2011" name="Science">
        <title>The Selaginella genome identifies genetic changes associated with the evolution of vascular plants.</title>
        <authorList>
            <person name="Banks J.A."/>
            <person name="Nishiyama T."/>
            <person name="Hasebe M."/>
            <person name="Bowman J.L."/>
            <person name="Gribskov M."/>
            <person name="dePamphilis C."/>
            <person name="Albert V.A."/>
            <person name="Aono N."/>
            <person name="Aoyama T."/>
            <person name="Ambrose B.A."/>
            <person name="Ashton N.W."/>
            <person name="Axtell M.J."/>
            <person name="Barker E."/>
            <person name="Barker M.S."/>
            <person name="Bennetzen J.L."/>
            <person name="Bonawitz N.D."/>
            <person name="Chapple C."/>
            <person name="Cheng C."/>
            <person name="Correa L.G."/>
            <person name="Dacre M."/>
            <person name="DeBarry J."/>
            <person name="Dreyer I."/>
            <person name="Elias M."/>
            <person name="Engstrom E.M."/>
            <person name="Estelle M."/>
            <person name="Feng L."/>
            <person name="Finet C."/>
            <person name="Floyd S.K."/>
            <person name="Frommer W.B."/>
            <person name="Fujita T."/>
            <person name="Gramzow L."/>
            <person name="Gutensohn M."/>
            <person name="Harholt J."/>
            <person name="Hattori M."/>
            <person name="Heyl A."/>
            <person name="Hirai T."/>
            <person name="Hiwatashi Y."/>
            <person name="Ishikawa M."/>
            <person name="Iwata M."/>
            <person name="Karol K.G."/>
            <person name="Koehler B."/>
            <person name="Kolukisaoglu U."/>
            <person name="Kubo M."/>
            <person name="Kurata T."/>
            <person name="Lalonde S."/>
            <person name="Li K."/>
            <person name="Li Y."/>
            <person name="Litt A."/>
            <person name="Lyons E."/>
            <person name="Manning G."/>
            <person name="Maruyama T."/>
            <person name="Michael T.P."/>
            <person name="Mikami K."/>
            <person name="Miyazaki S."/>
            <person name="Morinaga S."/>
            <person name="Murata T."/>
            <person name="Mueller-Roeber B."/>
            <person name="Nelson D.R."/>
            <person name="Obara M."/>
            <person name="Oguri Y."/>
            <person name="Olmstead R.G."/>
            <person name="Onodera N."/>
            <person name="Petersen B.L."/>
            <person name="Pils B."/>
            <person name="Prigge M."/>
            <person name="Rensing S.A."/>
            <person name="Riano-Pachon D.M."/>
            <person name="Roberts A.W."/>
            <person name="Sato Y."/>
            <person name="Scheller H.V."/>
            <person name="Schulz B."/>
            <person name="Schulz C."/>
            <person name="Shakirov E.V."/>
            <person name="Shibagaki N."/>
            <person name="Shinohara N."/>
            <person name="Shippen D.E."/>
            <person name="Soerensen I."/>
            <person name="Sotooka R."/>
            <person name="Sugimoto N."/>
            <person name="Sugita M."/>
            <person name="Sumikawa N."/>
            <person name="Tanurdzic M."/>
            <person name="Theissen G."/>
            <person name="Ulvskov P."/>
            <person name="Wakazuki S."/>
            <person name="Weng J.K."/>
            <person name="Willats W.W."/>
            <person name="Wipf D."/>
            <person name="Wolf P.G."/>
            <person name="Yang L."/>
            <person name="Zimmer A.D."/>
            <person name="Zhu Q."/>
            <person name="Mitros T."/>
            <person name="Hellsten U."/>
            <person name="Loque D."/>
            <person name="Otillar R."/>
            <person name="Salamov A."/>
            <person name="Schmutz J."/>
            <person name="Shapiro H."/>
            <person name="Lindquist E."/>
            <person name="Lucas S."/>
            <person name="Rokhsar D."/>
            <person name="Grigoriev I.V."/>
        </authorList>
    </citation>
    <scope>NUCLEOTIDE SEQUENCE [LARGE SCALE GENOMIC DNA]</scope>
</reference>
<evidence type="ECO:0000313" key="4">
    <source>
        <dbReference type="Proteomes" id="UP000001514"/>
    </source>
</evidence>
<keyword evidence="2" id="KW-0808">Transferase</keyword>
<dbReference type="SUPFAM" id="SSF52418">
    <property type="entry name" value="Nucleoside phosphorylase/phosphoribosyltransferase catalytic domain"/>
    <property type="match status" value="1"/>
</dbReference>
<dbReference type="InParanoid" id="D8RY38"/>
<dbReference type="Proteomes" id="UP000001514">
    <property type="component" value="Unassembled WGS sequence"/>
</dbReference>
<dbReference type="HOGENOM" id="CLU_1368249_0_0_1"/>
<accession>D8RY38</accession>
<gene>
    <name evidence="3" type="ORF">SELMODRAFT_416107</name>
</gene>
<organism evidence="4">
    <name type="scientific">Selaginella moellendorffii</name>
    <name type="common">Spikemoss</name>
    <dbReference type="NCBI Taxonomy" id="88036"/>
    <lineage>
        <taxon>Eukaryota</taxon>
        <taxon>Viridiplantae</taxon>
        <taxon>Streptophyta</taxon>
        <taxon>Embryophyta</taxon>
        <taxon>Tracheophyta</taxon>
        <taxon>Lycopodiopsida</taxon>
        <taxon>Selaginellales</taxon>
        <taxon>Selaginellaceae</taxon>
        <taxon>Selaginella</taxon>
    </lineage>
</organism>
<sequence length="200" mass="21634">MMAVFILSRQTFGREAIVTGFYHQGYEKPLLMLMLKRGVDAGLIVKGEEGALSLTTKSPSPDATIRGHPLNFCAGFRPPKLHLQRCCTKTLMRQLENNIEHGLTALRGVIGAAYDRIVFNTAMVEPATHLPRSREREKRLIAAKLSKLLMRYVSSSSLILAAAPAPASAPCASRTSGFGAAGARFFAAKAVALQLQGHSN</sequence>
<evidence type="ECO:0000256" key="1">
    <source>
        <dbReference type="ARBA" id="ARBA00022676"/>
    </source>
</evidence>
<dbReference type="eggNOG" id="ENOG502QRMX">
    <property type="taxonomic scope" value="Eukaryota"/>
</dbReference>
<name>D8RY38_SELML</name>
<proteinExistence type="predicted"/>
<dbReference type="STRING" id="88036.D8RY38"/>
<dbReference type="Gene3D" id="3.40.1030.10">
    <property type="entry name" value="Nucleoside phosphorylase/phosphoribosyltransferase catalytic domain"/>
    <property type="match status" value="1"/>
</dbReference>
<dbReference type="InterPro" id="IPR035902">
    <property type="entry name" value="Nuc_phospho_transferase"/>
</dbReference>
<dbReference type="AlphaFoldDB" id="D8RY38"/>
<dbReference type="EMBL" id="GL377594">
    <property type="protein sequence ID" value="EFJ22834.1"/>
    <property type="molecule type" value="Genomic_DNA"/>
</dbReference>
<keyword evidence="4" id="KW-1185">Reference proteome</keyword>
<protein>
    <submittedName>
        <fullName evidence="3">Uncharacterized protein</fullName>
    </submittedName>
</protein>
<dbReference type="KEGG" id="smo:SELMODRAFT_416107"/>